<organism evidence="2 3">
    <name type="scientific">Solanum commersonii</name>
    <name type="common">Commerson's wild potato</name>
    <name type="synonym">Commerson's nightshade</name>
    <dbReference type="NCBI Taxonomy" id="4109"/>
    <lineage>
        <taxon>Eukaryota</taxon>
        <taxon>Viridiplantae</taxon>
        <taxon>Streptophyta</taxon>
        <taxon>Embryophyta</taxon>
        <taxon>Tracheophyta</taxon>
        <taxon>Spermatophyta</taxon>
        <taxon>Magnoliopsida</taxon>
        <taxon>eudicotyledons</taxon>
        <taxon>Gunneridae</taxon>
        <taxon>Pentapetalae</taxon>
        <taxon>asterids</taxon>
        <taxon>lamiids</taxon>
        <taxon>Solanales</taxon>
        <taxon>Solanaceae</taxon>
        <taxon>Solanoideae</taxon>
        <taxon>Solaneae</taxon>
        <taxon>Solanum</taxon>
    </lineage>
</organism>
<dbReference type="EMBL" id="JACXVP010000010">
    <property type="protein sequence ID" value="KAG5580760.1"/>
    <property type="molecule type" value="Genomic_DNA"/>
</dbReference>
<feature type="compositionally biased region" description="Low complexity" evidence="1">
    <location>
        <begin position="214"/>
        <end position="240"/>
    </location>
</feature>
<reference evidence="2 3" key="1">
    <citation type="submission" date="2020-09" db="EMBL/GenBank/DDBJ databases">
        <title>De no assembly of potato wild relative species, Solanum commersonii.</title>
        <authorList>
            <person name="Cho K."/>
        </authorList>
    </citation>
    <scope>NUCLEOTIDE SEQUENCE [LARGE SCALE GENOMIC DNA]</scope>
    <source>
        <strain evidence="2">LZ3.2</strain>
        <tissue evidence="2">Leaf</tissue>
    </source>
</reference>
<sequence length="307" mass="34899">MFLGMMQIVTAHKWYLYPPIILGTPFINAIYPFTNINAKGFSATYKNQDISYTFITEPISRDINALIEMKQKHVDYLQLEIFNLVKTIKERVKSLPCLTLANPAWPKIVEADRLILGMEKMEPRLEKKYATVAHEMLTIVKCVLKFQDDLYNQKFLIKAMLGQAQLAPFDLKFKIKKGNLVTILKAVPLIRDLKELILWKIIDGMMIDIARGKGSYTRGRGRSSPSSSRSSYGSSSSSTPIIQKGGMSLYNLNSRAQERASSSIHLEDIPESDPLYAKLQEFITQKQGDSFASIAKEEVDDIKTYER</sequence>
<comment type="caution">
    <text evidence="2">The sequence shown here is derived from an EMBL/GenBank/DDBJ whole genome shotgun (WGS) entry which is preliminary data.</text>
</comment>
<evidence type="ECO:0000313" key="3">
    <source>
        <dbReference type="Proteomes" id="UP000824120"/>
    </source>
</evidence>
<keyword evidence="3" id="KW-1185">Reference proteome</keyword>
<dbReference type="Proteomes" id="UP000824120">
    <property type="component" value="Chromosome 10"/>
</dbReference>
<evidence type="ECO:0000256" key="1">
    <source>
        <dbReference type="SAM" id="MobiDB-lite"/>
    </source>
</evidence>
<dbReference type="OrthoDB" id="427924at2759"/>
<proteinExistence type="predicted"/>
<name>A0A9J5X0T8_SOLCO</name>
<dbReference type="AlphaFoldDB" id="A0A9J5X0T8"/>
<protein>
    <submittedName>
        <fullName evidence="2">Uncharacterized protein</fullName>
    </submittedName>
</protein>
<accession>A0A9J5X0T8</accession>
<feature type="region of interest" description="Disordered" evidence="1">
    <location>
        <begin position="214"/>
        <end position="243"/>
    </location>
</feature>
<gene>
    <name evidence="2" type="ORF">H5410_051387</name>
</gene>
<evidence type="ECO:0000313" key="2">
    <source>
        <dbReference type="EMBL" id="KAG5580760.1"/>
    </source>
</evidence>